<accession>A0A9X8QZJ4</accession>
<evidence type="ECO:0000313" key="2">
    <source>
        <dbReference type="Proteomes" id="UP000184388"/>
    </source>
</evidence>
<dbReference type="EMBL" id="FRBK01000026">
    <property type="protein sequence ID" value="SHN24106.1"/>
    <property type="molecule type" value="Genomic_DNA"/>
</dbReference>
<sequence length="217" mass="24128">MALLSAKPRFEQSGLTVPFVTAWEYEKQLFPKLGIRVTHEGGPHLTFADENPMDRDQHGVLWVRQGLARGKGKALFPKVHAFRQRRAMFDLLCQVCGGQTIEESFERQLYVMNSAKGTPIKEGELTTAAPVCQGCAPEAAMSCPRLKDRYVAAYADYNYPWGVAGVLINPHTLEPVSLDPVQVSFGDPQIKWMIANMSVNRLSGIRYADLKTFALVG</sequence>
<comment type="caution">
    <text evidence="1">The sequence shown here is derived from an EMBL/GenBank/DDBJ whole genome shotgun (WGS) entry which is preliminary data.</text>
</comment>
<name>A0A9X8QZJ4_9ACTN</name>
<dbReference type="RefSeq" id="WP_073449012.1">
    <property type="nucleotide sequence ID" value="NZ_FRBK01000026.1"/>
</dbReference>
<reference evidence="2" key="1">
    <citation type="submission" date="2016-11" db="EMBL/GenBank/DDBJ databases">
        <authorList>
            <person name="Jaros S."/>
            <person name="Januszkiewicz K."/>
            <person name="Wedrychowicz H."/>
        </authorList>
    </citation>
    <scope>NUCLEOTIDE SEQUENCE [LARGE SCALE GENOMIC DNA]</scope>
    <source>
        <strain evidence="2">CGMCC 4.3555</strain>
    </source>
</reference>
<organism evidence="1 2">
    <name type="scientific">Streptomyces yunnanensis</name>
    <dbReference type="NCBI Taxonomy" id="156453"/>
    <lineage>
        <taxon>Bacteria</taxon>
        <taxon>Bacillati</taxon>
        <taxon>Actinomycetota</taxon>
        <taxon>Actinomycetes</taxon>
        <taxon>Kitasatosporales</taxon>
        <taxon>Streptomycetaceae</taxon>
        <taxon>Streptomyces</taxon>
    </lineage>
</organism>
<gene>
    <name evidence="1" type="ORF">SAMN05216268_12666</name>
</gene>
<proteinExistence type="predicted"/>
<protein>
    <submittedName>
        <fullName evidence="1">Uncharacterized protein</fullName>
    </submittedName>
</protein>
<dbReference type="Proteomes" id="UP000184388">
    <property type="component" value="Unassembled WGS sequence"/>
</dbReference>
<evidence type="ECO:0000313" key="1">
    <source>
        <dbReference type="EMBL" id="SHN24106.1"/>
    </source>
</evidence>
<dbReference type="AlphaFoldDB" id="A0A9X8QZJ4"/>